<name>A0ABY6Q7Q5_9GAMM</name>
<accession>A0ABY6Q7Q5</accession>
<dbReference type="Proteomes" id="UP001317963">
    <property type="component" value="Chromosome"/>
</dbReference>
<dbReference type="Gene3D" id="3.10.129.10">
    <property type="entry name" value="Hotdog Thioesterase"/>
    <property type="match status" value="1"/>
</dbReference>
<dbReference type="EMBL" id="CP036501">
    <property type="protein sequence ID" value="UZP74931.1"/>
    <property type="molecule type" value="Genomic_DNA"/>
</dbReference>
<dbReference type="InterPro" id="IPR027961">
    <property type="entry name" value="DUF4442"/>
</dbReference>
<organism evidence="1 2">
    <name type="scientific">Candidatus Paraluminiphilus aquimaris</name>
    <dbReference type="NCBI Taxonomy" id="2518994"/>
    <lineage>
        <taxon>Bacteria</taxon>
        <taxon>Pseudomonadati</taxon>
        <taxon>Pseudomonadota</taxon>
        <taxon>Gammaproteobacteria</taxon>
        <taxon>Cellvibrionales</taxon>
        <taxon>Halieaceae</taxon>
        <taxon>Candidatus Paraluminiphilus</taxon>
    </lineage>
</organism>
<dbReference type="CDD" id="cd03443">
    <property type="entry name" value="PaaI_thioesterase"/>
    <property type="match status" value="1"/>
</dbReference>
<proteinExistence type="predicted"/>
<protein>
    <submittedName>
        <fullName evidence="1">DUF4442 domain-containing protein</fullName>
    </submittedName>
</protein>
<reference evidence="1 2" key="1">
    <citation type="submission" date="2019-02" db="EMBL/GenBank/DDBJ databases">
        <title>Halieaceae_genomes.</title>
        <authorList>
            <person name="Li S.-H."/>
        </authorList>
    </citation>
    <scope>NUCLEOTIDE SEQUENCE [LARGE SCALE GENOMIC DNA]</scope>
    <source>
        <strain evidence="1 2">JH123</strain>
    </source>
</reference>
<dbReference type="InterPro" id="IPR029069">
    <property type="entry name" value="HotDog_dom_sf"/>
</dbReference>
<keyword evidence="2" id="KW-1185">Reference proteome</keyword>
<dbReference type="RefSeq" id="WP_279241396.1">
    <property type="nucleotide sequence ID" value="NZ_CP036501.1"/>
</dbReference>
<sequence length="149" mass="16188">MDLVAFEAGAKKNCPIYEFLGLTVLEAENGVFKATIPNSKAAGNHIGIMHAGVLFSLGEFLGGLITARYLDNPRKFQPVVRDLKIDFKAPAMTDITATAYFGADQALEMNSKLEETGRYDFQQKAVLTDTNGTVVAETLGSYALRNFMG</sequence>
<evidence type="ECO:0000313" key="1">
    <source>
        <dbReference type="EMBL" id="UZP74931.1"/>
    </source>
</evidence>
<dbReference type="SUPFAM" id="SSF54637">
    <property type="entry name" value="Thioesterase/thiol ester dehydrase-isomerase"/>
    <property type="match status" value="1"/>
</dbReference>
<gene>
    <name evidence="1" type="ORF">E0F26_09370</name>
</gene>
<evidence type="ECO:0000313" key="2">
    <source>
        <dbReference type="Proteomes" id="UP001317963"/>
    </source>
</evidence>
<dbReference type="Pfam" id="PF14539">
    <property type="entry name" value="DUF4442"/>
    <property type="match status" value="1"/>
</dbReference>